<protein>
    <submittedName>
        <fullName evidence="1">Gp49 family protein</fullName>
    </submittedName>
</protein>
<organism evidence="1 2">
    <name type="scientific">Neobacillus pocheonensis</name>
    <dbReference type="NCBI Taxonomy" id="363869"/>
    <lineage>
        <taxon>Bacteria</taxon>
        <taxon>Bacillati</taxon>
        <taxon>Bacillota</taxon>
        <taxon>Bacilli</taxon>
        <taxon>Bacillales</taxon>
        <taxon>Bacillaceae</taxon>
        <taxon>Neobacillus</taxon>
    </lineage>
</organism>
<gene>
    <name evidence="1" type="ORF">NDK43_13095</name>
</gene>
<dbReference type="Proteomes" id="UP001523262">
    <property type="component" value="Unassembled WGS sequence"/>
</dbReference>
<name>A0ABT0WA03_9BACI</name>
<dbReference type="EMBL" id="JAMQCR010000001">
    <property type="protein sequence ID" value="MCM2533161.1"/>
    <property type="molecule type" value="Genomic_DNA"/>
</dbReference>
<keyword evidence="2" id="KW-1185">Reference proteome</keyword>
<reference evidence="1 2" key="1">
    <citation type="submission" date="2022-06" db="EMBL/GenBank/DDBJ databases">
        <authorList>
            <person name="Jeon C.O."/>
        </authorList>
    </citation>
    <scope>NUCLEOTIDE SEQUENCE [LARGE SCALE GENOMIC DNA]</scope>
    <source>
        <strain evidence="1 2">KCTC 13943</strain>
    </source>
</reference>
<sequence>MIIESICPKCGEINNVEHKGEEILLVSCKNHHMYDHIVIPYSRTGGIKDDKRRKLEEMIVEKRFHRMSDKSTICLLIFENGYEIEGRSTVRDMSDFRFVIGKDKAYEQALKKAMVALGAFLA</sequence>
<accession>A0ABT0WA03</accession>
<evidence type="ECO:0000313" key="2">
    <source>
        <dbReference type="Proteomes" id="UP001523262"/>
    </source>
</evidence>
<proteinExistence type="predicted"/>
<evidence type="ECO:0000313" key="1">
    <source>
        <dbReference type="EMBL" id="MCM2533161.1"/>
    </source>
</evidence>
<dbReference type="InterPro" id="IPR025915">
    <property type="entry name" value="Phage_gp49_66"/>
</dbReference>
<dbReference type="Pfam" id="PF13876">
    <property type="entry name" value="Phage_gp49_66"/>
    <property type="match status" value="1"/>
</dbReference>
<comment type="caution">
    <text evidence="1">The sequence shown here is derived from an EMBL/GenBank/DDBJ whole genome shotgun (WGS) entry which is preliminary data.</text>
</comment>